<protein>
    <submittedName>
        <fullName evidence="1">Uncharacterized protein</fullName>
    </submittedName>
</protein>
<comment type="caution">
    <text evidence="1">The sequence shown here is derived from an EMBL/GenBank/DDBJ whole genome shotgun (WGS) entry which is preliminary data.</text>
</comment>
<dbReference type="AlphaFoldDB" id="A0AAN6LN95"/>
<gene>
    <name evidence="1" type="ORF">GRF29_185g654363</name>
</gene>
<accession>A0AAN6LN95</accession>
<evidence type="ECO:0000313" key="2">
    <source>
        <dbReference type="Proteomes" id="UP001280581"/>
    </source>
</evidence>
<evidence type="ECO:0000313" key="1">
    <source>
        <dbReference type="EMBL" id="KAK3201333.1"/>
    </source>
</evidence>
<keyword evidence="2" id="KW-1185">Reference proteome</keyword>
<dbReference type="EMBL" id="WVTA01000016">
    <property type="protein sequence ID" value="KAK3201333.1"/>
    <property type="molecule type" value="Genomic_DNA"/>
</dbReference>
<sequence>MSGYFNINAGPRWGNRRYLIPEYVVFDFFPNLPKFVNTLRRRAKEIELGDLADKVNCHFPTINSQRIGVELRKFFSLLKNQRTPQDLDPSISTHIQHSFNKDLNFPGRHSFGLPSARYTFTVFAAFAYETTSTLLAEALLSTFWNNRHAIRDQEPDHKLLFWLTALDLLRHLVNHHDLNKCIRFLSNRHHHIRHHYRTSGRFDPQMERLLDKMDRMLQEMDRGRAFDRALAYPRARTLPPVRPVPMLMPAPVPWASAYSSPVVRPYDGWVPEAEMDEMKQRIEDLEINQQVQGMQLGLGPPSPMDALALGWHGLD</sequence>
<name>A0AAN6LN95_9PLEO</name>
<organism evidence="1 2">
    <name type="scientific">Pseudopithomyces chartarum</name>
    <dbReference type="NCBI Taxonomy" id="1892770"/>
    <lineage>
        <taxon>Eukaryota</taxon>
        <taxon>Fungi</taxon>
        <taxon>Dikarya</taxon>
        <taxon>Ascomycota</taxon>
        <taxon>Pezizomycotina</taxon>
        <taxon>Dothideomycetes</taxon>
        <taxon>Pleosporomycetidae</taxon>
        <taxon>Pleosporales</taxon>
        <taxon>Massarineae</taxon>
        <taxon>Didymosphaeriaceae</taxon>
        <taxon>Pseudopithomyces</taxon>
    </lineage>
</organism>
<dbReference type="Proteomes" id="UP001280581">
    <property type="component" value="Unassembled WGS sequence"/>
</dbReference>
<proteinExistence type="predicted"/>
<reference evidence="1 2" key="1">
    <citation type="submission" date="2021-02" db="EMBL/GenBank/DDBJ databases">
        <title>Genome assembly of Pseudopithomyces chartarum.</title>
        <authorList>
            <person name="Jauregui R."/>
            <person name="Singh J."/>
            <person name="Voisey C."/>
        </authorList>
    </citation>
    <scope>NUCLEOTIDE SEQUENCE [LARGE SCALE GENOMIC DNA]</scope>
    <source>
        <strain evidence="1 2">AGR01</strain>
    </source>
</reference>